<gene>
    <name evidence="2" type="ORF">EIN_372300</name>
</gene>
<dbReference type="RefSeq" id="XP_004259579.1">
    <property type="nucleotide sequence ID" value="XM_004259531.1"/>
</dbReference>
<dbReference type="EMBL" id="KB206332">
    <property type="protein sequence ID" value="ELP92808.1"/>
    <property type="molecule type" value="Genomic_DNA"/>
</dbReference>
<name>A0A0A1UCD3_ENTIV</name>
<keyword evidence="3" id="KW-1185">Reference proteome</keyword>
<dbReference type="KEGG" id="eiv:EIN_372300"/>
<evidence type="ECO:0000256" key="1">
    <source>
        <dbReference type="SAM" id="MobiDB-lite"/>
    </source>
</evidence>
<dbReference type="Proteomes" id="UP000014680">
    <property type="component" value="Unassembled WGS sequence"/>
</dbReference>
<dbReference type="GeneID" id="14891681"/>
<organism evidence="2 3">
    <name type="scientific">Entamoeba invadens IP1</name>
    <dbReference type="NCBI Taxonomy" id="370355"/>
    <lineage>
        <taxon>Eukaryota</taxon>
        <taxon>Amoebozoa</taxon>
        <taxon>Evosea</taxon>
        <taxon>Archamoebae</taxon>
        <taxon>Mastigamoebida</taxon>
        <taxon>Entamoebidae</taxon>
        <taxon>Entamoeba</taxon>
    </lineage>
</organism>
<dbReference type="OMA" id="MKFFDEY"/>
<proteinExistence type="predicted"/>
<feature type="region of interest" description="Disordered" evidence="1">
    <location>
        <begin position="47"/>
        <end position="66"/>
    </location>
</feature>
<evidence type="ECO:0000313" key="2">
    <source>
        <dbReference type="EMBL" id="ELP92808.1"/>
    </source>
</evidence>
<protein>
    <submittedName>
        <fullName evidence="2">Uncharacterized protein</fullName>
    </submittedName>
</protein>
<reference evidence="2 3" key="1">
    <citation type="submission" date="2012-10" db="EMBL/GenBank/DDBJ databases">
        <authorList>
            <person name="Zafar N."/>
            <person name="Inman J."/>
            <person name="Hall N."/>
            <person name="Lorenzi H."/>
            <person name="Caler E."/>
        </authorList>
    </citation>
    <scope>NUCLEOTIDE SEQUENCE [LARGE SCALE GENOMIC DNA]</scope>
    <source>
        <strain evidence="2 3">IP1</strain>
    </source>
</reference>
<feature type="compositionally biased region" description="Basic and acidic residues" evidence="1">
    <location>
        <begin position="48"/>
        <end position="57"/>
    </location>
</feature>
<dbReference type="AlphaFoldDB" id="A0A0A1UCD3"/>
<sequence>MNYFLSSQRSEQPYPTQQINFSQTCTQTSSQPFSQSIRPSLLMARSQLEQRQKEKEMRKNKKKEMMRALMTRTTNLCEKLEKKKERLQKLRDKQAKLAEEVLFSFNEQSAMLVNLFDSKMTGSWCRIEKFPRGTNALRQNK</sequence>
<evidence type="ECO:0000313" key="3">
    <source>
        <dbReference type="Proteomes" id="UP000014680"/>
    </source>
</evidence>
<dbReference type="VEuPathDB" id="AmoebaDB:EIN_372300"/>
<accession>A0A0A1UCD3</accession>